<proteinExistence type="predicted"/>
<evidence type="ECO:0000313" key="1">
    <source>
        <dbReference type="EMBL" id="CAB4863789.1"/>
    </source>
</evidence>
<name>A0A6J7D5Q8_9ZZZZ</name>
<dbReference type="EMBL" id="CAFBLQ010000027">
    <property type="protein sequence ID" value="CAB4863789.1"/>
    <property type="molecule type" value="Genomic_DNA"/>
</dbReference>
<sequence length="29" mass="2867">MSTSSITLGKRRAFGPVASSSGLAADLVS</sequence>
<dbReference type="AlphaFoldDB" id="A0A6J7D5Q8"/>
<protein>
    <submittedName>
        <fullName evidence="1">Unannotated protein</fullName>
    </submittedName>
</protein>
<reference evidence="1" key="1">
    <citation type="submission" date="2020-05" db="EMBL/GenBank/DDBJ databases">
        <authorList>
            <person name="Chiriac C."/>
            <person name="Salcher M."/>
            <person name="Ghai R."/>
            <person name="Kavagutti S V."/>
        </authorList>
    </citation>
    <scope>NUCLEOTIDE SEQUENCE</scope>
</reference>
<organism evidence="1">
    <name type="scientific">freshwater metagenome</name>
    <dbReference type="NCBI Taxonomy" id="449393"/>
    <lineage>
        <taxon>unclassified sequences</taxon>
        <taxon>metagenomes</taxon>
        <taxon>ecological metagenomes</taxon>
    </lineage>
</organism>
<gene>
    <name evidence="1" type="ORF">UFOPK3423_00379</name>
</gene>
<accession>A0A6J7D5Q8</accession>